<dbReference type="CDD" id="cd06061">
    <property type="entry name" value="PurM-like1"/>
    <property type="match status" value="1"/>
</dbReference>
<keyword evidence="5" id="KW-1185">Reference proteome</keyword>
<proteinExistence type="inferred from homology"/>
<dbReference type="Gene3D" id="3.30.1330.10">
    <property type="entry name" value="PurM-like, N-terminal domain"/>
    <property type="match status" value="1"/>
</dbReference>
<organism evidence="4 5">
    <name type="scientific">Alkaliphilus pronyensis</name>
    <dbReference type="NCBI Taxonomy" id="1482732"/>
    <lineage>
        <taxon>Bacteria</taxon>
        <taxon>Bacillati</taxon>
        <taxon>Bacillota</taxon>
        <taxon>Clostridia</taxon>
        <taxon>Peptostreptococcales</taxon>
        <taxon>Natronincolaceae</taxon>
        <taxon>Alkaliphilus</taxon>
    </lineage>
</organism>
<feature type="domain" description="PurM-like N-terminal" evidence="2">
    <location>
        <begin position="33"/>
        <end position="138"/>
    </location>
</feature>
<evidence type="ECO:0000313" key="4">
    <source>
        <dbReference type="EMBL" id="KAB3529609.1"/>
    </source>
</evidence>
<sequence length="331" mass="35786">MKVGKLPTSLLKEVVFSELTNRSEEVLVRPSTGEDCAVLDFDKYVCVLSTDPITGAVEDIGKLAVHISCNDVASNGLQPIGIMLTILAPTNTTKEDIRQVMVDANKAATSIGVEIIGGHTEITDAVNRMVISTTAIGKQLKSKMILTKGAKAGDIVVMTKHAAIEGASIIAKDYYHRLKGKMNDTQINNAIAFSDQLSVVKEGVIAGEFGVNSMHDATEGGVLGALWELAEASKLGIEVDIERIPIKAETKAICEIMDINPYRLISSGVMIITVDEEKAQDLIEILEKEGVEATRIGKILKENRLIKQAGKTTNMEEPDTDELYKVIEGHK</sequence>
<gene>
    <name evidence="4" type="ORF">F8154_14530</name>
</gene>
<dbReference type="Pfam" id="PF02769">
    <property type="entry name" value="AIRS_C"/>
    <property type="match status" value="1"/>
</dbReference>
<dbReference type="InterPro" id="IPR016188">
    <property type="entry name" value="PurM-like_N"/>
</dbReference>
<dbReference type="InterPro" id="IPR036676">
    <property type="entry name" value="PurM-like_C_sf"/>
</dbReference>
<dbReference type="Pfam" id="PF00586">
    <property type="entry name" value="AIRS"/>
    <property type="match status" value="1"/>
</dbReference>
<dbReference type="Gene3D" id="3.90.650.10">
    <property type="entry name" value="PurM-like C-terminal domain"/>
    <property type="match status" value="1"/>
</dbReference>
<dbReference type="RefSeq" id="WP_151862338.1">
    <property type="nucleotide sequence ID" value="NZ_WBZC01000082.1"/>
</dbReference>
<dbReference type="PIRSF" id="PIRSF005644">
    <property type="entry name" value="Hdrgns_mtr_HypE"/>
    <property type="match status" value="1"/>
</dbReference>
<dbReference type="PANTHER" id="PTHR30303">
    <property type="entry name" value="HYDROGENASE ISOENZYMES FORMATION PROTEIN HYPE"/>
    <property type="match status" value="1"/>
</dbReference>
<comment type="similarity">
    <text evidence="1">Belongs to the HypE family.</text>
</comment>
<evidence type="ECO:0000259" key="3">
    <source>
        <dbReference type="Pfam" id="PF02769"/>
    </source>
</evidence>
<dbReference type="Proteomes" id="UP000432715">
    <property type="component" value="Unassembled WGS sequence"/>
</dbReference>
<evidence type="ECO:0000256" key="1">
    <source>
        <dbReference type="ARBA" id="ARBA00006243"/>
    </source>
</evidence>
<dbReference type="InterPro" id="IPR010918">
    <property type="entry name" value="PurM-like_C_dom"/>
</dbReference>
<dbReference type="AlphaFoldDB" id="A0A6I0F5L6"/>
<protein>
    <submittedName>
        <fullName evidence="4">AIR synthase</fullName>
    </submittedName>
</protein>
<dbReference type="PANTHER" id="PTHR30303:SF4">
    <property type="entry name" value="HYDROGENASE EXPRESSION_FORMATION PROTEIN HYPE"/>
    <property type="match status" value="1"/>
</dbReference>
<dbReference type="EMBL" id="WBZC01000082">
    <property type="protein sequence ID" value="KAB3529609.1"/>
    <property type="molecule type" value="Genomic_DNA"/>
</dbReference>
<reference evidence="4 5" key="1">
    <citation type="submission" date="2019-10" db="EMBL/GenBank/DDBJ databases">
        <title>Alkaliphilus serpentinus sp. nov. and Alkaliphilus pronyensis sp. nov., two novel anaerobic alkaliphilic species isolated from the serpentinized-hosted hydrothermal field of the Prony Bay (New Caledonia).</title>
        <authorList>
            <person name="Postec A."/>
        </authorList>
    </citation>
    <scope>NUCLEOTIDE SEQUENCE [LARGE SCALE GENOMIC DNA]</scope>
    <source>
        <strain evidence="4 5">LacV</strain>
    </source>
</reference>
<dbReference type="OrthoDB" id="153904at2"/>
<evidence type="ECO:0000313" key="5">
    <source>
        <dbReference type="Proteomes" id="UP000432715"/>
    </source>
</evidence>
<comment type="caution">
    <text evidence="4">The sequence shown here is derived from an EMBL/GenBank/DDBJ whole genome shotgun (WGS) entry which is preliminary data.</text>
</comment>
<dbReference type="InterPro" id="IPR036921">
    <property type="entry name" value="PurM-like_N_sf"/>
</dbReference>
<name>A0A6I0F5L6_9FIRM</name>
<evidence type="ECO:0000259" key="2">
    <source>
        <dbReference type="Pfam" id="PF00586"/>
    </source>
</evidence>
<feature type="domain" description="PurM-like C-terminal" evidence="3">
    <location>
        <begin position="151"/>
        <end position="305"/>
    </location>
</feature>
<dbReference type="SUPFAM" id="SSF55326">
    <property type="entry name" value="PurM N-terminal domain-like"/>
    <property type="match status" value="1"/>
</dbReference>
<dbReference type="InterPro" id="IPR011854">
    <property type="entry name" value="HypE"/>
</dbReference>
<accession>A0A6I0F5L6</accession>
<dbReference type="SUPFAM" id="SSF56042">
    <property type="entry name" value="PurM C-terminal domain-like"/>
    <property type="match status" value="1"/>
</dbReference>
<dbReference type="GO" id="GO:0051604">
    <property type="term" value="P:protein maturation"/>
    <property type="evidence" value="ECO:0007669"/>
    <property type="project" value="TreeGrafter"/>
</dbReference>